<keyword evidence="3" id="KW-1185">Reference proteome</keyword>
<dbReference type="Gene3D" id="3.40.630.30">
    <property type="match status" value="1"/>
</dbReference>
<evidence type="ECO:0000259" key="1">
    <source>
        <dbReference type="PROSITE" id="PS51186"/>
    </source>
</evidence>
<comment type="caution">
    <text evidence="2">The sequence shown here is derived from an EMBL/GenBank/DDBJ whole genome shotgun (WGS) entry which is preliminary data.</text>
</comment>
<evidence type="ECO:0000313" key="3">
    <source>
        <dbReference type="Proteomes" id="UP000622580"/>
    </source>
</evidence>
<feature type="domain" description="N-acetyltransferase" evidence="1">
    <location>
        <begin position="81"/>
        <end position="260"/>
    </location>
</feature>
<name>A0A941D5L5_9CAUL</name>
<dbReference type="Proteomes" id="UP000622580">
    <property type="component" value="Unassembled WGS sequence"/>
</dbReference>
<dbReference type="EMBL" id="JAGSGD010000001">
    <property type="protein sequence ID" value="MBR7620603.1"/>
    <property type="molecule type" value="Genomic_DNA"/>
</dbReference>
<sequence length="260" mass="28547">MATEKCRVVDSGYRRTWAARALEDGWTWSAMLCRSAESRTSPASPGGLGSAFGAEANAGFRPLSDIEVGESGVTSSRMLNLTFHEVDETRWDDFERLFASRGGPKSCWCMVWRATGLETKQTKGAERKAAIEARVRNKTPIGILGYLDDEPVAWCSIAPRPTYRRLGGQEIAGEKPDSVWSLACFFAHRKLRGQGVTSQLIDAAVAHARAKGASVVEAYPVEPGSPSYRFMGYLPTFEASGFDHVAVAGTRRHVMRLKLR</sequence>
<dbReference type="InterPro" id="IPR016181">
    <property type="entry name" value="Acyl_CoA_acyltransferase"/>
</dbReference>
<proteinExistence type="predicted"/>
<dbReference type="InterPro" id="IPR000182">
    <property type="entry name" value="GNAT_dom"/>
</dbReference>
<organism evidence="2 3">
    <name type="scientific">Phenylobacterium glaciei</name>
    <dbReference type="NCBI Taxonomy" id="2803784"/>
    <lineage>
        <taxon>Bacteria</taxon>
        <taxon>Pseudomonadati</taxon>
        <taxon>Pseudomonadota</taxon>
        <taxon>Alphaproteobacteria</taxon>
        <taxon>Caulobacterales</taxon>
        <taxon>Caulobacteraceae</taxon>
        <taxon>Phenylobacterium</taxon>
    </lineage>
</organism>
<protein>
    <submittedName>
        <fullName evidence="2">GNAT family N-acetyltransferase</fullName>
    </submittedName>
</protein>
<dbReference type="AlphaFoldDB" id="A0A941D5L5"/>
<gene>
    <name evidence="2" type="ORF">JKL49_14510</name>
</gene>
<dbReference type="PROSITE" id="PS51186">
    <property type="entry name" value="GNAT"/>
    <property type="match status" value="1"/>
</dbReference>
<reference evidence="2" key="1">
    <citation type="submission" date="2021-04" db="EMBL/GenBank/DDBJ databases">
        <title>Draft genome assembly of strain Phenylobacterium sp. 20VBR1 using MiniION and Illumina platforms.</title>
        <authorList>
            <person name="Thomas F.A."/>
            <person name="Krishnan K.P."/>
            <person name="Sinha R.K."/>
        </authorList>
    </citation>
    <scope>NUCLEOTIDE SEQUENCE</scope>
    <source>
        <strain evidence="2">20VBR1</strain>
    </source>
</reference>
<dbReference type="Pfam" id="PF00583">
    <property type="entry name" value="Acetyltransf_1"/>
    <property type="match status" value="1"/>
</dbReference>
<accession>A0A941D5L5</accession>
<dbReference type="SUPFAM" id="SSF55729">
    <property type="entry name" value="Acyl-CoA N-acyltransferases (Nat)"/>
    <property type="match status" value="1"/>
</dbReference>
<dbReference type="RefSeq" id="WP_215341333.1">
    <property type="nucleotide sequence ID" value="NZ_JAGSGD010000001.1"/>
</dbReference>
<dbReference type="CDD" id="cd04301">
    <property type="entry name" value="NAT_SF"/>
    <property type="match status" value="1"/>
</dbReference>
<dbReference type="GO" id="GO:0016747">
    <property type="term" value="F:acyltransferase activity, transferring groups other than amino-acyl groups"/>
    <property type="evidence" value="ECO:0007669"/>
    <property type="project" value="InterPro"/>
</dbReference>
<evidence type="ECO:0000313" key="2">
    <source>
        <dbReference type="EMBL" id="MBR7620603.1"/>
    </source>
</evidence>